<sequence length="191" mass="21335">METISRLREVSKADDSDDDASLSDDSSFGGNDASDQSSLSSSSSEPSSSSTSDRSVGSDHDDSDSDPGDSSSSHLKRECSKKRKSPNRYLSKKKKSSKKYKRARAEIRDSPSLEIPKLTRADNYELCRTMVELKLKVLKLWSLVAEKTVLDDSWSSTKKRRWNERWLRAQSVIAGDWIASCWSLQASACQL</sequence>
<feature type="compositionally biased region" description="Low complexity" evidence="1">
    <location>
        <begin position="23"/>
        <end position="55"/>
    </location>
</feature>
<evidence type="ECO:0000313" key="4">
    <source>
        <dbReference type="Proteomes" id="UP000018817"/>
    </source>
</evidence>
<evidence type="ECO:0000313" key="3">
    <source>
        <dbReference type="EMBL" id="ETN14565.1"/>
    </source>
</evidence>
<organism evidence="3 4">
    <name type="scientific">Phytophthora nicotianae (strain INRA-310)</name>
    <name type="common">Phytophthora parasitica</name>
    <dbReference type="NCBI Taxonomy" id="761204"/>
    <lineage>
        <taxon>Eukaryota</taxon>
        <taxon>Sar</taxon>
        <taxon>Stramenopiles</taxon>
        <taxon>Oomycota</taxon>
        <taxon>Peronosporomycetes</taxon>
        <taxon>Peronosporales</taxon>
        <taxon>Peronosporaceae</taxon>
        <taxon>Phytophthora</taxon>
    </lineage>
</organism>
<evidence type="ECO:0000259" key="2">
    <source>
        <dbReference type="PROSITE" id="PS51111"/>
    </source>
</evidence>
<dbReference type="PROSITE" id="PS51111">
    <property type="entry name" value="REJ"/>
    <property type="match status" value="1"/>
</dbReference>
<dbReference type="GeneID" id="20177441"/>
<feature type="compositionally biased region" description="Basic and acidic residues" evidence="1">
    <location>
        <begin position="1"/>
        <end position="14"/>
    </location>
</feature>
<reference evidence="4" key="1">
    <citation type="submission" date="2011-12" db="EMBL/GenBank/DDBJ databases">
        <authorList>
            <consortium name="The Broad Institute Genome Sequencing Platform"/>
            <person name="Russ C."/>
            <person name="Tyler B."/>
            <person name="Panabieres F."/>
            <person name="Shan W."/>
            <person name="Tripathy S."/>
            <person name="Grunwald N."/>
            <person name="Machado M."/>
            <person name="Young S.K."/>
            <person name="Zeng Q."/>
            <person name="Gargeya S."/>
            <person name="Fitzgerald M."/>
            <person name="Haas B."/>
            <person name="Abouelleil A."/>
            <person name="Alvarado L."/>
            <person name="Arachchi H.M."/>
            <person name="Berlin A."/>
            <person name="Chapman S.B."/>
            <person name="Gearin G."/>
            <person name="Goldberg J."/>
            <person name="Griggs A."/>
            <person name="Gujja S."/>
            <person name="Hansen M."/>
            <person name="Heiman D."/>
            <person name="Howarth C."/>
            <person name="Larimer J."/>
            <person name="Lui A."/>
            <person name="MacDonald P.J.P."/>
            <person name="McCowen C."/>
            <person name="Montmayeur A."/>
            <person name="Murphy C."/>
            <person name="Neiman D."/>
            <person name="Pearson M."/>
            <person name="Priest M."/>
            <person name="Roberts A."/>
            <person name="Saif S."/>
            <person name="Shea T."/>
            <person name="Sisk P."/>
            <person name="Stolte C."/>
            <person name="Sykes S."/>
            <person name="Wortman J."/>
            <person name="Nusbaum C."/>
            <person name="Birren B."/>
        </authorList>
    </citation>
    <scope>NUCLEOTIDE SEQUENCE [LARGE SCALE GENOMIC DNA]</scope>
    <source>
        <strain evidence="4">INRA-310</strain>
    </source>
</reference>
<evidence type="ECO:0000256" key="1">
    <source>
        <dbReference type="SAM" id="MobiDB-lite"/>
    </source>
</evidence>
<dbReference type="InterPro" id="IPR014010">
    <property type="entry name" value="REJ_dom"/>
</dbReference>
<accession>W2QQM9</accession>
<reference evidence="3 4" key="2">
    <citation type="submission" date="2013-11" db="EMBL/GenBank/DDBJ databases">
        <title>The Genome Sequence of Phytophthora parasitica INRA-310.</title>
        <authorList>
            <consortium name="The Broad Institute Genomics Platform"/>
            <person name="Russ C."/>
            <person name="Tyler B."/>
            <person name="Panabieres F."/>
            <person name="Shan W."/>
            <person name="Tripathy S."/>
            <person name="Grunwald N."/>
            <person name="Machado M."/>
            <person name="Johnson C.S."/>
            <person name="Arredondo F."/>
            <person name="Hong C."/>
            <person name="Coffey M."/>
            <person name="Young S.K."/>
            <person name="Zeng Q."/>
            <person name="Gargeya S."/>
            <person name="Fitzgerald M."/>
            <person name="Abouelleil A."/>
            <person name="Alvarado L."/>
            <person name="Chapman S.B."/>
            <person name="Gainer-Dewar J."/>
            <person name="Goldberg J."/>
            <person name="Griggs A."/>
            <person name="Gujja S."/>
            <person name="Hansen M."/>
            <person name="Howarth C."/>
            <person name="Imamovic A."/>
            <person name="Ireland A."/>
            <person name="Larimer J."/>
            <person name="McCowan C."/>
            <person name="Murphy C."/>
            <person name="Pearson M."/>
            <person name="Poon T.W."/>
            <person name="Priest M."/>
            <person name="Roberts A."/>
            <person name="Saif S."/>
            <person name="Shea T."/>
            <person name="Sykes S."/>
            <person name="Wortman J."/>
            <person name="Nusbaum C."/>
            <person name="Birren B."/>
        </authorList>
    </citation>
    <scope>NUCLEOTIDE SEQUENCE [LARGE SCALE GENOMIC DNA]</scope>
    <source>
        <strain evidence="3 4">INRA-310</strain>
    </source>
</reference>
<dbReference type="GO" id="GO:0016020">
    <property type="term" value="C:membrane"/>
    <property type="evidence" value="ECO:0007669"/>
    <property type="project" value="UniProtKB-SubCell"/>
</dbReference>
<dbReference type="AlphaFoldDB" id="W2QQM9"/>
<proteinExistence type="predicted"/>
<feature type="domain" description="REJ" evidence="2">
    <location>
        <begin position="1"/>
        <end position="67"/>
    </location>
</feature>
<protein>
    <recommendedName>
        <fullName evidence="2">REJ domain-containing protein</fullName>
    </recommendedName>
</protein>
<dbReference type="VEuPathDB" id="FungiDB:PPTG_07583"/>
<dbReference type="OMA" id="IAGDWIA"/>
<gene>
    <name evidence="3" type="ORF">PPTG_07583</name>
</gene>
<dbReference type="EMBL" id="KI669572">
    <property type="protein sequence ID" value="ETN14565.1"/>
    <property type="molecule type" value="Genomic_DNA"/>
</dbReference>
<dbReference type="RefSeq" id="XP_008900110.1">
    <property type="nucleotide sequence ID" value="XM_008901862.1"/>
</dbReference>
<feature type="compositionally biased region" description="Basic residues" evidence="1">
    <location>
        <begin position="79"/>
        <end position="102"/>
    </location>
</feature>
<name>W2QQM9_PHYN3</name>
<feature type="region of interest" description="Disordered" evidence="1">
    <location>
        <begin position="1"/>
        <end position="106"/>
    </location>
</feature>
<dbReference type="Proteomes" id="UP000018817">
    <property type="component" value="Unassembled WGS sequence"/>
</dbReference>